<dbReference type="AlphaFoldDB" id="A0A4Y7IXU5"/>
<dbReference type="OMA" id="NACEAHE"/>
<protein>
    <submittedName>
        <fullName evidence="2">Uncharacterized protein</fullName>
    </submittedName>
</protein>
<feature type="signal peptide" evidence="1">
    <location>
        <begin position="1"/>
        <end position="26"/>
    </location>
</feature>
<sequence>MAKKMNVAVLLMCFMVLAVVVQFTQAHGDDGHDHYKVCFMKCFDFSKTKGLGNSLLEIQCDQMCNEFEKFKKLDNIFKH</sequence>
<dbReference type="Proteomes" id="UP000316621">
    <property type="component" value="Chromosome 2"/>
</dbReference>
<dbReference type="InterPro" id="IPR036466">
    <property type="entry name" value="Pollen_allergen_ole-e-6_sf"/>
</dbReference>
<dbReference type="Gramene" id="RZC52309">
    <property type="protein sequence ID" value="RZC52309"/>
    <property type="gene ID" value="C5167_020737"/>
</dbReference>
<reference evidence="2 3" key="1">
    <citation type="journal article" date="2018" name="Science">
        <title>The opium poppy genome and morphinan production.</title>
        <authorList>
            <person name="Guo L."/>
            <person name="Winzer T."/>
            <person name="Yang X."/>
            <person name="Li Y."/>
            <person name="Ning Z."/>
            <person name="He Z."/>
            <person name="Teodor R."/>
            <person name="Lu Y."/>
            <person name="Bowser T.A."/>
            <person name="Graham I.A."/>
            <person name="Ye K."/>
        </authorList>
    </citation>
    <scope>NUCLEOTIDE SEQUENCE [LARGE SCALE GENOMIC DNA]</scope>
    <source>
        <strain evidence="3">cv. HN1</strain>
        <tissue evidence="2">Leaves</tissue>
    </source>
</reference>
<evidence type="ECO:0000256" key="1">
    <source>
        <dbReference type="SAM" id="SignalP"/>
    </source>
</evidence>
<dbReference type="EMBL" id="CM010716">
    <property type="protein sequence ID" value="RZC52309.1"/>
    <property type="molecule type" value="Genomic_DNA"/>
</dbReference>
<accession>A0A4Y7IXU5</accession>
<evidence type="ECO:0000313" key="2">
    <source>
        <dbReference type="EMBL" id="RZC52309.1"/>
    </source>
</evidence>
<name>A0A4Y7IXU5_PAPSO</name>
<gene>
    <name evidence="2" type="ORF">C5167_020737</name>
</gene>
<evidence type="ECO:0000313" key="3">
    <source>
        <dbReference type="Proteomes" id="UP000316621"/>
    </source>
</evidence>
<proteinExistence type="predicted"/>
<keyword evidence="3" id="KW-1185">Reference proteome</keyword>
<organism evidence="2 3">
    <name type="scientific">Papaver somniferum</name>
    <name type="common">Opium poppy</name>
    <dbReference type="NCBI Taxonomy" id="3469"/>
    <lineage>
        <taxon>Eukaryota</taxon>
        <taxon>Viridiplantae</taxon>
        <taxon>Streptophyta</taxon>
        <taxon>Embryophyta</taxon>
        <taxon>Tracheophyta</taxon>
        <taxon>Spermatophyta</taxon>
        <taxon>Magnoliopsida</taxon>
        <taxon>Ranunculales</taxon>
        <taxon>Papaveraceae</taxon>
        <taxon>Papaveroideae</taxon>
        <taxon>Papaver</taxon>
    </lineage>
</organism>
<feature type="chain" id="PRO_5021220701" evidence="1">
    <location>
        <begin position="27"/>
        <end position="79"/>
    </location>
</feature>
<keyword evidence="1" id="KW-0732">Signal</keyword>
<dbReference type="Gene3D" id="1.10.287.720">
    <property type="entry name" value="Pollen allergen ole e 6"/>
    <property type="match status" value="1"/>
</dbReference>